<feature type="compositionally biased region" description="Basic and acidic residues" evidence="1">
    <location>
        <begin position="478"/>
        <end position="490"/>
    </location>
</feature>
<keyword evidence="3" id="KW-1185">Reference proteome</keyword>
<feature type="compositionally biased region" description="Polar residues" evidence="1">
    <location>
        <begin position="384"/>
        <end position="401"/>
    </location>
</feature>
<evidence type="ECO:0000313" key="3">
    <source>
        <dbReference type="Proteomes" id="UP001059893"/>
    </source>
</evidence>
<dbReference type="Proteomes" id="UP001059893">
    <property type="component" value="Unassembled WGS sequence"/>
</dbReference>
<evidence type="ECO:0000313" key="2">
    <source>
        <dbReference type="EMBL" id="KAI6300104.1"/>
    </source>
</evidence>
<protein>
    <recommendedName>
        <fullName evidence="4">Myb-like domain-containing protein</fullName>
    </recommendedName>
</protein>
<feature type="compositionally biased region" description="Acidic residues" evidence="1">
    <location>
        <begin position="370"/>
        <end position="383"/>
    </location>
</feature>
<proteinExistence type="predicted"/>
<feature type="compositionally biased region" description="Low complexity" evidence="1">
    <location>
        <begin position="416"/>
        <end position="428"/>
    </location>
</feature>
<sequence>MNLHHLQGRAAPAGPKLRGTPLKLRRDLRRAQAERDKKLDDIERDSRANVLYRPKTQRSRGQTQDARRRDWTSMNLELPSRPRQSAGKHVDVQGQHGQRQERLEIRLEPKSPDDRIRQRQRAPRAPVTPPPRRSPRTRSSPQHSEPSNESASDDSSSDDSSPSDTSSDDSGSDDEPSLCKRKARPRVKLSKRQQRDLLMEFVVGENDFLGALANGAKCHRDMPFWINIRKRLRLDQVTNKWSDLSRAFGVIVGTRERQAMAGKKVPCNSDIERLIDSCARIRIRRGILDGFVDDKLLNPNMVPGLIESGSLEQCELILGEMQYLQRKQRNKEVPDGPDNADEESDAQDDSELQDSNDSSDSSCDSSSSDDSNDTNDINDDDGESTSGVSDAAHQTASSPPTSAIMASPRWPHADQASSPSSTTAATYHADTDYADNGDDEDDSSAIEEAIALLQRRQERKRRRAESGADEAPSRRVRMQHENDAMRTRGRDGADELLGRWAGVI</sequence>
<feature type="region of interest" description="Disordered" evidence="1">
    <location>
        <begin position="1"/>
        <end position="190"/>
    </location>
</feature>
<organism evidence="2 3">
    <name type="scientific">Pyricularia grisea</name>
    <name type="common">Crabgrass-specific blast fungus</name>
    <name type="synonym">Magnaporthe grisea</name>
    <dbReference type="NCBI Taxonomy" id="148305"/>
    <lineage>
        <taxon>Eukaryota</taxon>
        <taxon>Fungi</taxon>
        <taxon>Dikarya</taxon>
        <taxon>Ascomycota</taxon>
        <taxon>Pezizomycotina</taxon>
        <taxon>Sordariomycetes</taxon>
        <taxon>Sordariomycetidae</taxon>
        <taxon>Magnaporthales</taxon>
        <taxon>Pyriculariaceae</taxon>
        <taxon>Pyricularia</taxon>
    </lineage>
</organism>
<feature type="compositionally biased region" description="Acidic residues" evidence="1">
    <location>
        <begin position="338"/>
        <end position="354"/>
    </location>
</feature>
<accession>A0ABQ8NP75</accession>
<feature type="region of interest" description="Disordered" evidence="1">
    <location>
        <begin position="328"/>
        <end position="490"/>
    </location>
</feature>
<feature type="compositionally biased region" description="Acidic residues" evidence="1">
    <location>
        <begin position="166"/>
        <end position="176"/>
    </location>
</feature>
<evidence type="ECO:0000256" key="1">
    <source>
        <dbReference type="SAM" id="MobiDB-lite"/>
    </source>
</evidence>
<comment type="caution">
    <text evidence="2">The sequence shown here is derived from an EMBL/GenBank/DDBJ whole genome shotgun (WGS) entry which is preliminary data.</text>
</comment>
<feature type="compositionally biased region" description="Low complexity" evidence="1">
    <location>
        <begin position="137"/>
        <end position="150"/>
    </location>
</feature>
<name>A0ABQ8NP75_PYRGI</name>
<feature type="compositionally biased region" description="Basic and acidic residues" evidence="1">
    <location>
        <begin position="98"/>
        <end position="117"/>
    </location>
</feature>
<feature type="compositionally biased region" description="Low complexity" evidence="1">
    <location>
        <begin position="355"/>
        <end position="369"/>
    </location>
</feature>
<dbReference type="EMBL" id="JABSND010000057">
    <property type="protein sequence ID" value="KAI6300104.1"/>
    <property type="molecule type" value="Genomic_DNA"/>
</dbReference>
<reference evidence="2" key="1">
    <citation type="submission" date="2021-01" db="EMBL/GenBank/DDBJ databases">
        <title>Deciphering the adaptive evolutionary patterns associated with biogeogrpahic diversity in the finger millet blast pathogen Magnaporthe oryzae in Eastern Africa.</title>
        <authorList>
            <person name="Onyema G."/>
            <person name="Shittu T.A."/>
            <person name="Dodsworth S."/>
            <person name="Devilliers S."/>
            <person name="Muthumeenakshi S."/>
            <person name="Sreenivasaprasad S."/>
        </authorList>
    </citation>
    <scope>NUCLEOTIDE SEQUENCE</scope>
    <source>
        <strain evidence="2">D15/s37</strain>
    </source>
</reference>
<evidence type="ECO:0008006" key="4">
    <source>
        <dbReference type="Google" id="ProtNLM"/>
    </source>
</evidence>
<gene>
    <name evidence="2" type="ORF">MCOR33_004090</name>
</gene>
<feature type="compositionally biased region" description="Acidic residues" evidence="1">
    <location>
        <begin position="432"/>
        <end position="445"/>
    </location>
</feature>
<feature type="compositionally biased region" description="Basic residues" evidence="1">
    <location>
        <begin position="179"/>
        <end position="190"/>
    </location>
</feature>
<feature type="compositionally biased region" description="Basic and acidic residues" evidence="1">
    <location>
        <begin position="29"/>
        <end position="47"/>
    </location>
</feature>